<dbReference type="InterPro" id="IPR035906">
    <property type="entry name" value="MetI-like_sf"/>
</dbReference>
<gene>
    <name evidence="10" type="ORF">METZ01_LOCUS10374</name>
</gene>
<dbReference type="Pfam" id="PF00528">
    <property type="entry name" value="BPD_transp_1"/>
    <property type="match status" value="1"/>
</dbReference>
<comment type="subcellular location">
    <subcellularLocation>
        <location evidence="1">Cell membrane</location>
        <topology evidence="1">Multi-pass membrane protein</topology>
    </subcellularLocation>
</comment>
<keyword evidence="7 8" id="KW-0472">Membrane</keyword>
<evidence type="ECO:0000313" key="10">
    <source>
        <dbReference type="EMBL" id="SUZ57520.1"/>
    </source>
</evidence>
<dbReference type="GO" id="GO:0005886">
    <property type="term" value="C:plasma membrane"/>
    <property type="evidence" value="ECO:0007669"/>
    <property type="project" value="UniProtKB-SubCell"/>
</dbReference>
<evidence type="ECO:0000256" key="8">
    <source>
        <dbReference type="SAM" id="Phobius"/>
    </source>
</evidence>
<evidence type="ECO:0000256" key="7">
    <source>
        <dbReference type="ARBA" id="ARBA00023136"/>
    </source>
</evidence>
<keyword evidence="5 8" id="KW-0812">Transmembrane</keyword>
<keyword evidence="2" id="KW-0813">Transport</keyword>
<feature type="transmembrane region" description="Helical" evidence="8">
    <location>
        <begin position="175"/>
        <end position="202"/>
    </location>
</feature>
<dbReference type="PANTHER" id="PTHR30183">
    <property type="entry name" value="MOLYBDENUM TRANSPORT SYSTEM PERMEASE PROTEIN MODB"/>
    <property type="match status" value="1"/>
</dbReference>
<dbReference type="InterPro" id="IPR000515">
    <property type="entry name" value="MetI-like"/>
</dbReference>
<keyword evidence="6 8" id="KW-1133">Transmembrane helix</keyword>
<feature type="non-terminal residue" evidence="10">
    <location>
        <position position="1"/>
    </location>
</feature>
<dbReference type="Gene3D" id="1.10.3720.10">
    <property type="entry name" value="MetI-like"/>
    <property type="match status" value="1"/>
</dbReference>
<accession>A0A381NSI9</accession>
<evidence type="ECO:0000256" key="6">
    <source>
        <dbReference type="ARBA" id="ARBA00022989"/>
    </source>
</evidence>
<organism evidence="10">
    <name type="scientific">marine metagenome</name>
    <dbReference type="NCBI Taxonomy" id="408172"/>
    <lineage>
        <taxon>unclassified sequences</taxon>
        <taxon>metagenomes</taxon>
        <taxon>ecological metagenomes</taxon>
    </lineage>
</organism>
<dbReference type="PANTHER" id="PTHR30183:SF3">
    <property type="entry name" value="MOLYBDENUM TRANSPORT SYSTEM PERMEASE PROTEIN MODB"/>
    <property type="match status" value="1"/>
</dbReference>
<feature type="transmembrane region" description="Helical" evidence="8">
    <location>
        <begin position="76"/>
        <end position="97"/>
    </location>
</feature>
<dbReference type="EMBL" id="UINC01000562">
    <property type="protein sequence ID" value="SUZ57520.1"/>
    <property type="molecule type" value="Genomic_DNA"/>
</dbReference>
<keyword evidence="3" id="KW-1003">Cell membrane</keyword>
<dbReference type="PROSITE" id="PS50928">
    <property type="entry name" value="ABC_TM1"/>
    <property type="match status" value="1"/>
</dbReference>
<dbReference type="InterPro" id="IPR011867">
    <property type="entry name" value="ModB_ABC"/>
</dbReference>
<proteinExistence type="predicted"/>
<dbReference type="InterPro" id="IPR006469">
    <property type="entry name" value="NifC_ABC_porter"/>
</dbReference>
<name>A0A381NSI9_9ZZZZ</name>
<evidence type="ECO:0000259" key="9">
    <source>
        <dbReference type="PROSITE" id="PS50928"/>
    </source>
</evidence>
<evidence type="ECO:0000256" key="1">
    <source>
        <dbReference type="ARBA" id="ARBA00004651"/>
    </source>
</evidence>
<protein>
    <recommendedName>
        <fullName evidence="9">ABC transmembrane type-1 domain-containing protein</fullName>
    </recommendedName>
</protein>
<dbReference type="CDD" id="cd06261">
    <property type="entry name" value="TM_PBP2"/>
    <property type="match status" value="1"/>
</dbReference>
<dbReference type="GO" id="GO:0015098">
    <property type="term" value="F:molybdate ion transmembrane transporter activity"/>
    <property type="evidence" value="ECO:0007669"/>
    <property type="project" value="InterPro"/>
</dbReference>
<dbReference type="SUPFAM" id="SSF161098">
    <property type="entry name" value="MetI-like"/>
    <property type="match status" value="1"/>
</dbReference>
<evidence type="ECO:0000256" key="3">
    <source>
        <dbReference type="ARBA" id="ARBA00022475"/>
    </source>
</evidence>
<reference evidence="10" key="1">
    <citation type="submission" date="2018-05" db="EMBL/GenBank/DDBJ databases">
        <authorList>
            <person name="Lanie J.A."/>
            <person name="Ng W.-L."/>
            <person name="Kazmierczak K.M."/>
            <person name="Andrzejewski T.M."/>
            <person name="Davidsen T.M."/>
            <person name="Wayne K.J."/>
            <person name="Tettelin H."/>
            <person name="Glass J.I."/>
            <person name="Rusch D."/>
            <person name="Podicherti R."/>
            <person name="Tsui H.-C.T."/>
            <person name="Winkler M.E."/>
        </authorList>
    </citation>
    <scope>NUCLEOTIDE SEQUENCE</scope>
</reference>
<dbReference type="NCBIfam" id="TIGR02141">
    <property type="entry name" value="modB_ABC"/>
    <property type="match status" value="1"/>
</dbReference>
<evidence type="ECO:0000256" key="4">
    <source>
        <dbReference type="ARBA" id="ARBA00022505"/>
    </source>
</evidence>
<evidence type="ECO:0000256" key="5">
    <source>
        <dbReference type="ARBA" id="ARBA00022692"/>
    </source>
</evidence>
<feature type="transmembrane region" description="Helical" evidence="8">
    <location>
        <begin position="43"/>
        <end position="64"/>
    </location>
</feature>
<feature type="transmembrane region" description="Helical" evidence="8">
    <location>
        <begin position="222"/>
        <end position="239"/>
    </location>
</feature>
<dbReference type="NCBIfam" id="TIGR01581">
    <property type="entry name" value="Mo_ABC_porter"/>
    <property type="match status" value="1"/>
</dbReference>
<keyword evidence="4" id="KW-0500">Molybdenum</keyword>
<dbReference type="AlphaFoldDB" id="A0A381NSI9"/>
<evidence type="ECO:0000256" key="2">
    <source>
        <dbReference type="ARBA" id="ARBA00022448"/>
    </source>
</evidence>
<feature type="transmembrane region" description="Helical" evidence="8">
    <location>
        <begin position="117"/>
        <end position="136"/>
    </location>
</feature>
<sequence>VATLGIAFLALPVVGLLQRAPWSSLDDLLGRRAVLDALRVSLTVSAVAAAIVVVLGTPLAWILARVDIPLRRLVRALVVLPMVLPPVVGGTALLFALGRRGLVGQWLERWFDLTLPFTMAGAVVAATFVALPFYVVTVEGALRTTADDLEQMAGTLGASPLTVLRRITLPRLLPAMGAGLALAWARALGEFGATITFAGNLPGHTRTLPLATFQALESDPEAALALSLVLLAVSLTVLVPTRDRWLPTR</sequence>
<feature type="domain" description="ABC transmembrane type-1" evidence="9">
    <location>
        <begin position="38"/>
        <end position="239"/>
    </location>
</feature>